<dbReference type="RefSeq" id="WP_148618575.1">
    <property type="nucleotide sequence ID" value="NZ_LWSI01000008.1"/>
</dbReference>
<protein>
    <submittedName>
        <fullName evidence="4">Glycosyl transferases group 1</fullName>
    </submittedName>
</protein>
<evidence type="ECO:0000256" key="1">
    <source>
        <dbReference type="ARBA" id="ARBA00022676"/>
    </source>
</evidence>
<dbReference type="InterPro" id="IPR001296">
    <property type="entry name" value="Glyco_trans_1"/>
</dbReference>
<dbReference type="AlphaFoldDB" id="A0A5B9P562"/>
<sequence length="407" mass="45516">MKVLICSAIPLDRTTANLNRLTRMQQSLEMHQVHARIVGFQSGLGVAWKEVVMPCGNSAIAFDPKLTGAKGYCNAIRQGAQAANFYRSFLPDLVKQFQVDGVIAYHPQGQTVGAILDAGHASGCFVVADMVELFRLNSYYFFNGTNYQQYRLRRNVLPNVDGVIGISHGWCDWCDQRGIRNVWCPSFALDQPSRELPTPKGNPFVLAVAGQWNSREMPMAFLAAVEICVSRGLDVRLRVVGNTGKSRQQRVAMQMVQSSGQLKDRVEFTGFIKDPKDFSKAFLDADAFILLRNDTLETNMLFPTRLPEFMVTGNPVVLSEVGCFSQCFEHRVDVSFVSPDNDPEDIADEIEFLIKNPDKRHTIGQNGRRKMLEEFSLATLGRRLTQFLKETQIRSDLGSRNGGPSHA</sequence>
<dbReference type="KEGG" id="mff:MFFC18_01420"/>
<dbReference type="PANTHER" id="PTHR12526:SF510">
    <property type="entry name" value="D-INOSITOL 3-PHOSPHATE GLYCOSYLTRANSFERASE"/>
    <property type="match status" value="1"/>
</dbReference>
<dbReference type="OrthoDB" id="9792322at2"/>
<keyword evidence="1" id="KW-0328">Glycosyltransferase</keyword>
<evidence type="ECO:0000313" key="5">
    <source>
        <dbReference type="Proteomes" id="UP000322214"/>
    </source>
</evidence>
<gene>
    <name evidence="4" type="ORF">MFFC18_01420</name>
</gene>
<feature type="domain" description="Glycosyl transferase family 1" evidence="3">
    <location>
        <begin position="200"/>
        <end position="369"/>
    </location>
</feature>
<evidence type="ECO:0000313" key="4">
    <source>
        <dbReference type="EMBL" id="QEG20295.1"/>
    </source>
</evidence>
<accession>A0A5B9P562</accession>
<dbReference type="Proteomes" id="UP000322214">
    <property type="component" value="Chromosome"/>
</dbReference>
<dbReference type="SUPFAM" id="SSF53756">
    <property type="entry name" value="UDP-Glycosyltransferase/glycogen phosphorylase"/>
    <property type="match status" value="1"/>
</dbReference>
<dbReference type="Pfam" id="PF00534">
    <property type="entry name" value="Glycos_transf_1"/>
    <property type="match status" value="1"/>
</dbReference>
<keyword evidence="2 4" id="KW-0808">Transferase</keyword>
<dbReference type="GO" id="GO:0016757">
    <property type="term" value="F:glycosyltransferase activity"/>
    <property type="evidence" value="ECO:0007669"/>
    <property type="project" value="UniProtKB-KW"/>
</dbReference>
<reference evidence="4 5" key="1">
    <citation type="submission" date="2019-08" db="EMBL/GenBank/DDBJ databases">
        <title>Deep-cultivation of Planctomycetes and their phenomic and genomic characterization uncovers novel biology.</title>
        <authorList>
            <person name="Wiegand S."/>
            <person name="Jogler M."/>
            <person name="Boedeker C."/>
            <person name="Pinto D."/>
            <person name="Vollmers J."/>
            <person name="Rivas-Marin E."/>
            <person name="Kohn T."/>
            <person name="Peeters S.H."/>
            <person name="Heuer A."/>
            <person name="Rast P."/>
            <person name="Oberbeckmann S."/>
            <person name="Bunk B."/>
            <person name="Jeske O."/>
            <person name="Meyerdierks A."/>
            <person name="Storesund J.E."/>
            <person name="Kallscheuer N."/>
            <person name="Luecker S."/>
            <person name="Lage O.M."/>
            <person name="Pohl T."/>
            <person name="Merkel B.J."/>
            <person name="Hornburger P."/>
            <person name="Mueller R.-W."/>
            <person name="Bruemmer F."/>
            <person name="Labrenz M."/>
            <person name="Spormann A.M."/>
            <person name="Op den Camp H."/>
            <person name="Overmann J."/>
            <person name="Amann R."/>
            <person name="Jetten M.S.M."/>
            <person name="Mascher T."/>
            <person name="Medema M.H."/>
            <person name="Devos D.P."/>
            <person name="Kaster A.-K."/>
            <person name="Ovreas L."/>
            <person name="Rohde M."/>
            <person name="Galperin M.Y."/>
            <person name="Jogler C."/>
        </authorList>
    </citation>
    <scope>NUCLEOTIDE SEQUENCE [LARGE SCALE GENOMIC DNA]</scope>
    <source>
        <strain evidence="4 5">FC18</strain>
    </source>
</reference>
<name>A0A5B9P562_9BACT</name>
<evidence type="ECO:0000259" key="3">
    <source>
        <dbReference type="Pfam" id="PF00534"/>
    </source>
</evidence>
<dbReference type="STRING" id="980251.GCA_001642875_05101"/>
<dbReference type="PANTHER" id="PTHR12526">
    <property type="entry name" value="GLYCOSYLTRANSFERASE"/>
    <property type="match status" value="1"/>
</dbReference>
<dbReference type="EMBL" id="CP042912">
    <property type="protein sequence ID" value="QEG20295.1"/>
    <property type="molecule type" value="Genomic_DNA"/>
</dbReference>
<keyword evidence="5" id="KW-1185">Reference proteome</keyword>
<dbReference type="Gene3D" id="3.40.50.2000">
    <property type="entry name" value="Glycogen Phosphorylase B"/>
    <property type="match status" value="1"/>
</dbReference>
<organism evidence="4 5">
    <name type="scientific">Mariniblastus fucicola</name>
    <dbReference type="NCBI Taxonomy" id="980251"/>
    <lineage>
        <taxon>Bacteria</taxon>
        <taxon>Pseudomonadati</taxon>
        <taxon>Planctomycetota</taxon>
        <taxon>Planctomycetia</taxon>
        <taxon>Pirellulales</taxon>
        <taxon>Pirellulaceae</taxon>
        <taxon>Mariniblastus</taxon>
    </lineage>
</organism>
<evidence type="ECO:0000256" key="2">
    <source>
        <dbReference type="ARBA" id="ARBA00022679"/>
    </source>
</evidence>
<proteinExistence type="predicted"/>